<keyword evidence="2" id="KW-1185">Reference proteome</keyword>
<evidence type="ECO:0000313" key="1">
    <source>
        <dbReference type="EMBL" id="QNO12727.1"/>
    </source>
</evidence>
<dbReference type="GeneID" id="77954853"/>
<reference evidence="2" key="1">
    <citation type="submission" date="2020-08" db="EMBL/GenBank/DDBJ databases">
        <authorList>
            <person name="Hillin M.J."/>
            <person name="Beth T.W."/>
            <person name="Collman T.N."/>
            <person name="Davis R.E."/>
            <person name="Dobesh B.I."/>
            <person name="Johnson A.L."/>
            <person name="Lewis B.M."/>
            <person name="Suarez T.R."/>
            <person name="Villa E.C."/>
            <person name="Walker J.R."/>
            <person name="Labonte J.M."/>
            <person name="Butela K.A."/>
            <person name="Garlena R.A."/>
            <person name="Russell D.A."/>
            <person name="Pope W.H."/>
            <person name="Jacobs-Sera D."/>
            <person name="Hatfull G.F."/>
        </authorList>
    </citation>
    <scope>NUCLEOTIDE SEQUENCE [LARGE SCALE GENOMIC DNA]</scope>
</reference>
<dbReference type="EMBL" id="MT897906">
    <property type="protein sequence ID" value="QNO12727.1"/>
    <property type="molecule type" value="Genomic_DNA"/>
</dbReference>
<accession>A0A7G9W264</accession>
<proteinExistence type="predicted"/>
<dbReference type="KEGG" id="vg:77954853"/>
<dbReference type="RefSeq" id="YP_010678458.1">
    <property type="nucleotide sequence ID" value="NC_071035.1"/>
</dbReference>
<name>A0A7G9W264_9CAUD</name>
<organism evidence="1 2">
    <name type="scientific">Arthrobacter phage Tweety19</name>
    <dbReference type="NCBI Taxonomy" id="2768133"/>
    <lineage>
        <taxon>Viruses</taxon>
        <taxon>Duplodnaviria</taxon>
        <taxon>Heunggongvirae</taxon>
        <taxon>Uroviricota</taxon>
        <taxon>Caudoviricetes</taxon>
        <taxon>Casidaviridae</taxon>
        <taxon>Galvastonvirus</taxon>
        <taxon>Galvastonvirus tweety19</taxon>
    </lineage>
</organism>
<sequence length="94" mass="10697">MTEERWPERPGTEQRIARAVARVTDGDDAGKLYDQVLGRLAYRRRHSGKTCSSCREVKPLSAFGVNAREADGLNRVCKQCRNSYERDRVNADLL</sequence>
<evidence type="ECO:0000313" key="2">
    <source>
        <dbReference type="Proteomes" id="UP000516204"/>
    </source>
</evidence>
<gene>
    <name evidence="1" type="primary">68</name>
    <name evidence="1" type="ORF">SEA_TWEETY19_68</name>
</gene>
<protein>
    <submittedName>
        <fullName evidence="1">Uncharacterized protein</fullName>
    </submittedName>
</protein>
<dbReference type="Proteomes" id="UP000516204">
    <property type="component" value="Segment"/>
</dbReference>